<sequence>MSSDFYPLSSLRLQQKYCATKGRRVPSKFPPLVGRFIASTARHQSLILDLHLMLSFRHLVAEHLFLLELASPSFDFVAWDAPIAIFNINSLAILQLSSFTPSALSTPPSRLLIHATTRGRFADHIHHQLQIFASSAPPPLSPVPVSPGILRGHSPSARAGISQDPQSFTFLVSSWFMKVMNINSRRTHLSIDCNFIACP</sequence>
<evidence type="ECO:0000313" key="2">
    <source>
        <dbReference type="Proteomes" id="UP001362999"/>
    </source>
</evidence>
<dbReference type="Proteomes" id="UP001362999">
    <property type="component" value="Unassembled WGS sequence"/>
</dbReference>
<organism evidence="1 2">
    <name type="scientific">Favolaschia claudopus</name>
    <dbReference type="NCBI Taxonomy" id="2862362"/>
    <lineage>
        <taxon>Eukaryota</taxon>
        <taxon>Fungi</taxon>
        <taxon>Dikarya</taxon>
        <taxon>Basidiomycota</taxon>
        <taxon>Agaricomycotina</taxon>
        <taxon>Agaricomycetes</taxon>
        <taxon>Agaricomycetidae</taxon>
        <taxon>Agaricales</taxon>
        <taxon>Marasmiineae</taxon>
        <taxon>Mycenaceae</taxon>
        <taxon>Favolaschia</taxon>
    </lineage>
</organism>
<dbReference type="AlphaFoldDB" id="A0AAW0AWD2"/>
<proteinExistence type="predicted"/>
<accession>A0AAW0AWD2</accession>
<keyword evidence="2" id="KW-1185">Reference proteome</keyword>
<protein>
    <submittedName>
        <fullName evidence="1">Uncharacterized protein</fullName>
    </submittedName>
</protein>
<evidence type="ECO:0000313" key="1">
    <source>
        <dbReference type="EMBL" id="KAK7017768.1"/>
    </source>
</evidence>
<comment type="caution">
    <text evidence="1">The sequence shown here is derived from an EMBL/GenBank/DDBJ whole genome shotgun (WGS) entry which is preliminary data.</text>
</comment>
<dbReference type="EMBL" id="JAWWNJ010000047">
    <property type="protein sequence ID" value="KAK7017768.1"/>
    <property type="molecule type" value="Genomic_DNA"/>
</dbReference>
<reference evidence="1 2" key="1">
    <citation type="journal article" date="2024" name="J Genomics">
        <title>Draft genome sequencing and assembly of Favolaschia claudopus CIRM-BRFM 2984 isolated from oak limbs.</title>
        <authorList>
            <person name="Navarro D."/>
            <person name="Drula E."/>
            <person name="Chaduli D."/>
            <person name="Cazenave R."/>
            <person name="Ahrendt S."/>
            <person name="Wang J."/>
            <person name="Lipzen A."/>
            <person name="Daum C."/>
            <person name="Barry K."/>
            <person name="Grigoriev I.V."/>
            <person name="Favel A."/>
            <person name="Rosso M.N."/>
            <person name="Martin F."/>
        </authorList>
    </citation>
    <scope>NUCLEOTIDE SEQUENCE [LARGE SCALE GENOMIC DNA]</scope>
    <source>
        <strain evidence="1 2">CIRM-BRFM 2984</strain>
    </source>
</reference>
<gene>
    <name evidence="1" type="ORF">R3P38DRAFT_3274949</name>
</gene>
<name>A0AAW0AWD2_9AGAR</name>